<evidence type="ECO:0000313" key="2">
    <source>
        <dbReference type="Proteomes" id="UP001515480"/>
    </source>
</evidence>
<dbReference type="Proteomes" id="UP001515480">
    <property type="component" value="Unassembled WGS sequence"/>
</dbReference>
<accession>A0AB34J6P9</accession>
<proteinExistence type="predicted"/>
<dbReference type="AlphaFoldDB" id="A0AB34J6P9"/>
<dbReference type="EMBL" id="JBGBPQ010000012">
    <property type="protein sequence ID" value="KAL1515053.1"/>
    <property type="molecule type" value="Genomic_DNA"/>
</dbReference>
<evidence type="ECO:0000313" key="1">
    <source>
        <dbReference type="EMBL" id="KAL1515053.1"/>
    </source>
</evidence>
<comment type="caution">
    <text evidence="1">The sequence shown here is derived from an EMBL/GenBank/DDBJ whole genome shotgun (WGS) entry which is preliminary data.</text>
</comment>
<protein>
    <recommendedName>
        <fullName evidence="3">Mediator of RNA polymerase II transcription subunit 4</fullName>
    </recommendedName>
</protein>
<keyword evidence="2" id="KW-1185">Reference proteome</keyword>
<reference evidence="1 2" key="1">
    <citation type="journal article" date="2024" name="Science">
        <title>Giant polyketide synthase enzymes in the biosynthesis of giant marine polyether toxins.</title>
        <authorList>
            <person name="Fallon T.R."/>
            <person name="Shende V.V."/>
            <person name="Wierzbicki I.H."/>
            <person name="Pendleton A.L."/>
            <person name="Watervoot N.F."/>
            <person name="Auber R.P."/>
            <person name="Gonzalez D.J."/>
            <person name="Wisecaver J.H."/>
            <person name="Moore B.S."/>
        </authorList>
    </citation>
    <scope>NUCLEOTIDE SEQUENCE [LARGE SCALE GENOMIC DNA]</scope>
    <source>
        <strain evidence="1 2">12B1</strain>
    </source>
</reference>
<sequence length="209" mass="22249">MAALLERALESELAVCCHTLSSLSTALAQLATEIDAMPSGAASHHALQQLAAAAGELREAFAFIDSLELRVAEAELLVEATDRRLGVLERGECLPDAIAQLPPAQFSAHLFCRQLRRREVGSRLELPELSALPPAELARPPHAAPEPSRATELELAELERRARVAALEAREAALSAAATAAGQARTAAATAADGARTLFKRLQGEWRLP</sequence>
<gene>
    <name evidence="1" type="ORF">AB1Y20_004118</name>
</gene>
<evidence type="ECO:0008006" key="3">
    <source>
        <dbReference type="Google" id="ProtNLM"/>
    </source>
</evidence>
<name>A0AB34J6P9_PRYPA</name>
<organism evidence="1 2">
    <name type="scientific">Prymnesium parvum</name>
    <name type="common">Toxic golden alga</name>
    <dbReference type="NCBI Taxonomy" id="97485"/>
    <lineage>
        <taxon>Eukaryota</taxon>
        <taxon>Haptista</taxon>
        <taxon>Haptophyta</taxon>
        <taxon>Prymnesiophyceae</taxon>
        <taxon>Prymnesiales</taxon>
        <taxon>Prymnesiaceae</taxon>
        <taxon>Prymnesium</taxon>
    </lineage>
</organism>